<dbReference type="PANTHER" id="PTHR45747">
    <property type="entry name" value="HISTONE-LYSINE N-METHYLTRANSFERASE E(Z)"/>
    <property type="match status" value="1"/>
</dbReference>
<dbReference type="PROSITE" id="PS50280">
    <property type="entry name" value="SET"/>
    <property type="match status" value="1"/>
</dbReference>
<evidence type="ECO:0000256" key="2">
    <source>
        <dbReference type="ARBA" id="ARBA00023163"/>
    </source>
</evidence>
<name>A0A5N5QCJ3_9AGAM</name>
<protein>
    <submittedName>
        <fullName evidence="5">NAD(P)H-binding family protein</fullName>
    </submittedName>
</protein>
<dbReference type="InterPro" id="IPR045318">
    <property type="entry name" value="EZH1/2-like"/>
</dbReference>
<dbReference type="PANTHER" id="PTHR45747:SF4">
    <property type="entry name" value="HISTONE-LYSINE N-METHYLTRANSFERASE E(Z)"/>
    <property type="match status" value="1"/>
</dbReference>
<dbReference type="Gene3D" id="3.40.50.720">
    <property type="entry name" value="NAD(P)-binding Rossmann-like Domain"/>
    <property type="match status" value="1"/>
</dbReference>
<dbReference type="OrthoDB" id="10254221at2759"/>
<dbReference type="GO" id="GO:0003682">
    <property type="term" value="F:chromatin binding"/>
    <property type="evidence" value="ECO:0007669"/>
    <property type="project" value="TreeGrafter"/>
</dbReference>
<feature type="region of interest" description="Disordered" evidence="3">
    <location>
        <begin position="650"/>
        <end position="674"/>
    </location>
</feature>
<dbReference type="InterPro" id="IPR001214">
    <property type="entry name" value="SET_dom"/>
</dbReference>
<comment type="caution">
    <text evidence="5">The sequence shown here is derived from an EMBL/GenBank/DDBJ whole genome shotgun (WGS) entry which is preliminary data.</text>
</comment>
<accession>A0A5N5QCJ3</accession>
<dbReference type="InterPro" id="IPR046341">
    <property type="entry name" value="SET_dom_sf"/>
</dbReference>
<dbReference type="InterPro" id="IPR016040">
    <property type="entry name" value="NAD(P)-bd_dom"/>
</dbReference>
<dbReference type="Gene3D" id="2.170.270.10">
    <property type="entry name" value="SET domain"/>
    <property type="match status" value="1"/>
</dbReference>
<dbReference type="AlphaFoldDB" id="A0A5N5QCJ3"/>
<gene>
    <name evidence="5" type="ORF">CTheo_7394</name>
</gene>
<dbReference type="Proteomes" id="UP000383932">
    <property type="component" value="Unassembled WGS sequence"/>
</dbReference>
<dbReference type="GO" id="GO:0005634">
    <property type="term" value="C:nucleus"/>
    <property type="evidence" value="ECO:0007669"/>
    <property type="project" value="TreeGrafter"/>
</dbReference>
<dbReference type="Pfam" id="PF00856">
    <property type="entry name" value="SET"/>
    <property type="match status" value="1"/>
</dbReference>
<dbReference type="SMART" id="SM00317">
    <property type="entry name" value="SET"/>
    <property type="match status" value="1"/>
</dbReference>
<evidence type="ECO:0000256" key="3">
    <source>
        <dbReference type="SAM" id="MobiDB-lite"/>
    </source>
</evidence>
<keyword evidence="2" id="KW-0804">Transcription</keyword>
<dbReference type="GO" id="GO:0046976">
    <property type="term" value="F:histone H3K27 methyltransferase activity"/>
    <property type="evidence" value="ECO:0007669"/>
    <property type="project" value="TreeGrafter"/>
</dbReference>
<dbReference type="SUPFAM" id="SSF51735">
    <property type="entry name" value="NAD(P)-binding Rossmann-fold domains"/>
    <property type="match status" value="1"/>
</dbReference>
<keyword evidence="6" id="KW-1185">Reference proteome</keyword>
<evidence type="ECO:0000259" key="4">
    <source>
        <dbReference type="PROSITE" id="PS50280"/>
    </source>
</evidence>
<dbReference type="GO" id="GO:0031507">
    <property type="term" value="P:heterochromatin formation"/>
    <property type="evidence" value="ECO:0007669"/>
    <property type="project" value="TreeGrafter"/>
</dbReference>
<evidence type="ECO:0000256" key="1">
    <source>
        <dbReference type="ARBA" id="ARBA00023015"/>
    </source>
</evidence>
<reference evidence="5 6" key="1">
    <citation type="journal article" date="2019" name="Fungal Biol. Biotechnol.">
        <title>Draft genome sequence of fastidious pathogen Ceratobasidium theobromae, which causes vascular-streak dieback in Theobroma cacao.</title>
        <authorList>
            <person name="Ali S.S."/>
            <person name="Asman A."/>
            <person name="Shao J."/>
            <person name="Firmansyah A.P."/>
            <person name="Susilo A.W."/>
            <person name="Rosmana A."/>
            <person name="McMahon P."/>
            <person name="Junaid M."/>
            <person name="Guest D."/>
            <person name="Kheng T.Y."/>
            <person name="Meinhardt L.W."/>
            <person name="Bailey B.A."/>
        </authorList>
    </citation>
    <scope>NUCLEOTIDE SEQUENCE [LARGE SCALE GENOMIC DNA]</scope>
    <source>
        <strain evidence="5 6">CT2</strain>
    </source>
</reference>
<evidence type="ECO:0000313" key="6">
    <source>
        <dbReference type="Proteomes" id="UP000383932"/>
    </source>
</evidence>
<dbReference type="SUPFAM" id="SSF82199">
    <property type="entry name" value="SET domain"/>
    <property type="match status" value="1"/>
</dbReference>
<dbReference type="Pfam" id="PF13460">
    <property type="entry name" value="NAD_binding_10"/>
    <property type="match status" value="1"/>
</dbReference>
<sequence length="935" mass="104779">MRILVLGGTGAMGILLIYKALAAGHIVTVYARNPSKLPEDIASHESVIISKGELTDEDSLRHAIRNTHAILSNLGPGTTPSHFPGAHPPGTPLAKAYSLILRIMKEPDVMCKRIILLGTVSIPDPADKRDLAIWTLVQGVKLTAYDAYADEVAIGETVRREGDGVEWTIVRVPLLTKSEVEHTVAGYVGGPKMGTFVSRAGFAAFCLNELSRREWVMKAPMLSSNDCRCMEPSSSSNPADLVDGVYTTCWNEFNDWYCIYASQALPFNTNQPAKDLQDEEDFDESVYHRIKSDDSIRRLPESSTFILYHDDNFLDLEDDWTQPEPETSSNWIARLTTNPIPRFNSFTPVRQLNYIRGDLWTDETGANIRLIPRLDESTKLDPEQDLLKQRFKEEAMGVQMGTIVNAEFDDGRGDSRESMPFVPPEMNGPGVVEHYAGMFHDIESWRLASVRWDNNEDIVAAEAVRRLLFVHRMDEETINRTKVLPRSVQSLYKILRNRTYPDLDTLFPRDPPLPALPLDEWWQANEESTLEDRVREQTLLICHRIDCQGIMCPTHCESQARKMSDLLKARLKIERANAQKTVTQYAVQSDDIVVLEDQPELDPRVVADIKTIWKVDSDAVPCDVAVLGCDKFTCRQAYVVRCQTYTNLVEPESDSDDSSVGGRRSKNKGKAKVGLGITERKKEPAFVEMPIFTSSNDLQWMFSGLKNVITLARAWATWLAHAFSRGAIVCAIVNVMLRASNVVLDAAAGNRRALTFAGKIDPTVVKPSEFGNGLFLGVGCSVVKDELISEYMGDIVHEREATRRSDYAVSTQRNYLFDLRDADISYDAGFIGNESRFANHPNNGVENCQAKYIYVGGERRIGIYATKHIYEGQELLLNYGQTFFVNGLEKGGGPGERAFDSSPEPEVEAEERLYERASSYEGDEYTDNSSDVTVD</sequence>
<keyword evidence="1" id="KW-0805">Transcription regulation</keyword>
<dbReference type="EMBL" id="SSOP01000308">
    <property type="protein sequence ID" value="KAB5589168.1"/>
    <property type="molecule type" value="Genomic_DNA"/>
</dbReference>
<dbReference type="InterPro" id="IPR036291">
    <property type="entry name" value="NAD(P)-bd_dom_sf"/>
</dbReference>
<proteinExistence type="predicted"/>
<feature type="region of interest" description="Disordered" evidence="3">
    <location>
        <begin position="893"/>
        <end position="935"/>
    </location>
</feature>
<organism evidence="5 6">
    <name type="scientific">Ceratobasidium theobromae</name>
    <dbReference type="NCBI Taxonomy" id="1582974"/>
    <lineage>
        <taxon>Eukaryota</taxon>
        <taxon>Fungi</taxon>
        <taxon>Dikarya</taxon>
        <taxon>Basidiomycota</taxon>
        <taxon>Agaricomycotina</taxon>
        <taxon>Agaricomycetes</taxon>
        <taxon>Cantharellales</taxon>
        <taxon>Ceratobasidiaceae</taxon>
        <taxon>Ceratobasidium</taxon>
    </lineage>
</organism>
<evidence type="ECO:0000313" key="5">
    <source>
        <dbReference type="EMBL" id="KAB5589168.1"/>
    </source>
</evidence>
<feature type="domain" description="SET" evidence="4">
    <location>
        <begin position="761"/>
        <end position="880"/>
    </location>
</feature>